<dbReference type="EMBL" id="CAFBON010000098">
    <property type="protein sequence ID" value="CAB4989570.1"/>
    <property type="molecule type" value="Genomic_DNA"/>
</dbReference>
<dbReference type="EMBL" id="CAFAAJ010000018">
    <property type="protein sequence ID" value="CAB4792951.1"/>
    <property type="molecule type" value="Genomic_DNA"/>
</dbReference>
<evidence type="ECO:0000313" key="5">
    <source>
        <dbReference type="EMBL" id="CAB4989570.1"/>
    </source>
</evidence>
<evidence type="ECO:0000313" key="1">
    <source>
        <dbReference type="EMBL" id="CAB4724025.1"/>
    </source>
</evidence>
<gene>
    <name evidence="1" type="ORF">UFOPK2602_01945</name>
    <name evidence="2" type="ORF">UFOPK2806_00807</name>
    <name evidence="3" type="ORF">UFOPK3001_00426</name>
    <name evidence="4" type="ORF">UFOPK3417_01310</name>
    <name evidence="5" type="ORF">UFOPK3954_01073</name>
    <name evidence="6" type="ORF">UFOPK4306_00164</name>
</gene>
<dbReference type="EMBL" id="CAEZYY010000007">
    <property type="protein sequence ID" value="CAB4747531.1"/>
    <property type="molecule type" value="Genomic_DNA"/>
</dbReference>
<proteinExistence type="predicted"/>
<protein>
    <submittedName>
        <fullName evidence="6">Unannotated protein</fullName>
    </submittedName>
</protein>
<sequence length="84" mass="9474">MTLRRQLLDTANRAIRPAGVFLERVPAAGRGNGRDAVERRELAAQHEHERLITARHNSQTPEDVRRLDEKYAAPYLARSVPGTC</sequence>
<dbReference type="AlphaFoldDB" id="A0A6J7TGU7"/>
<name>A0A6J7TGU7_9ZZZZ</name>
<accession>A0A6J7TGU7</accession>
<dbReference type="EMBL" id="CAEZXX010000168">
    <property type="protein sequence ID" value="CAB4724025.1"/>
    <property type="molecule type" value="Genomic_DNA"/>
</dbReference>
<evidence type="ECO:0000313" key="2">
    <source>
        <dbReference type="EMBL" id="CAB4747531.1"/>
    </source>
</evidence>
<evidence type="ECO:0000313" key="4">
    <source>
        <dbReference type="EMBL" id="CAB4880332.1"/>
    </source>
</evidence>
<evidence type="ECO:0000313" key="3">
    <source>
        <dbReference type="EMBL" id="CAB4792951.1"/>
    </source>
</evidence>
<organism evidence="6">
    <name type="scientific">freshwater metagenome</name>
    <dbReference type="NCBI Taxonomy" id="449393"/>
    <lineage>
        <taxon>unclassified sequences</taxon>
        <taxon>metagenomes</taxon>
        <taxon>ecological metagenomes</taxon>
    </lineage>
</organism>
<evidence type="ECO:0000313" key="6">
    <source>
        <dbReference type="EMBL" id="CAB5052623.1"/>
    </source>
</evidence>
<dbReference type="EMBL" id="CAFBLR010000133">
    <property type="protein sequence ID" value="CAB4880332.1"/>
    <property type="molecule type" value="Genomic_DNA"/>
</dbReference>
<reference evidence="6" key="1">
    <citation type="submission" date="2020-05" db="EMBL/GenBank/DDBJ databases">
        <authorList>
            <person name="Chiriac C."/>
            <person name="Salcher M."/>
            <person name="Ghai R."/>
            <person name="Kavagutti S V."/>
        </authorList>
    </citation>
    <scope>NUCLEOTIDE SEQUENCE</scope>
</reference>
<dbReference type="EMBL" id="CAFBQP010000004">
    <property type="protein sequence ID" value="CAB5052623.1"/>
    <property type="molecule type" value="Genomic_DNA"/>
</dbReference>